<dbReference type="GeneTree" id="ENSGT00980000200442"/>
<dbReference type="Proteomes" id="UP000001811">
    <property type="component" value="Chromosome 21"/>
</dbReference>
<reference evidence="2 3" key="1">
    <citation type="journal article" date="2011" name="Nature">
        <title>A high-resolution map of human evolutionary constraint using 29 mammals.</title>
        <authorList>
            <person name="Lindblad-Toh K."/>
            <person name="Garber M."/>
            <person name="Zuk O."/>
            <person name="Lin M.F."/>
            <person name="Parker B.J."/>
            <person name="Washietl S."/>
            <person name="Kheradpour P."/>
            <person name="Ernst J."/>
            <person name="Jordan G."/>
            <person name="Mauceli E."/>
            <person name="Ward L.D."/>
            <person name="Lowe C.B."/>
            <person name="Holloway A.K."/>
            <person name="Clamp M."/>
            <person name="Gnerre S."/>
            <person name="Alfoldi J."/>
            <person name="Beal K."/>
            <person name="Chang J."/>
            <person name="Clawson H."/>
            <person name="Cuff J."/>
            <person name="Di Palma F."/>
            <person name="Fitzgerald S."/>
            <person name="Flicek P."/>
            <person name="Guttman M."/>
            <person name="Hubisz M.J."/>
            <person name="Jaffe D.B."/>
            <person name="Jungreis I."/>
            <person name="Kent W.J."/>
            <person name="Kostka D."/>
            <person name="Lara M."/>
            <person name="Martins A.L."/>
            <person name="Massingham T."/>
            <person name="Moltke I."/>
            <person name="Raney B.J."/>
            <person name="Rasmussen M.D."/>
            <person name="Robinson J."/>
            <person name="Stark A."/>
            <person name="Vilella A.J."/>
            <person name="Wen J."/>
            <person name="Xie X."/>
            <person name="Zody M.C."/>
            <person name="Baldwin J."/>
            <person name="Bloom T."/>
            <person name="Chin C.W."/>
            <person name="Heiman D."/>
            <person name="Nicol R."/>
            <person name="Nusbaum C."/>
            <person name="Young S."/>
            <person name="Wilkinson J."/>
            <person name="Worley K.C."/>
            <person name="Kovar C.L."/>
            <person name="Muzny D.M."/>
            <person name="Gibbs R.A."/>
            <person name="Cree A."/>
            <person name="Dihn H.H."/>
            <person name="Fowler G."/>
            <person name="Jhangiani S."/>
            <person name="Joshi V."/>
            <person name="Lee S."/>
            <person name="Lewis L.R."/>
            <person name="Nazareth L.V."/>
            <person name="Okwuonu G."/>
            <person name="Santibanez J."/>
            <person name="Warren W.C."/>
            <person name="Mardis E.R."/>
            <person name="Weinstock G.M."/>
            <person name="Wilson R.K."/>
            <person name="Delehaunty K."/>
            <person name="Dooling D."/>
            <person name="Fronik C."/>
            <person name="Fulton L."/>
            <person name="Fulton B."/>
            <person name="Graves T."/>
            <person name="Minx P."/>
            <person name="Sodergren E."/>
            <person name="Birney E."/>
            <person name="Margulies E.H."/>
            <person name="Herrero J."/>
            <person name="Green E.D."/>
            <person name="Haussler D."/>
            <person name="Siepel A."/>
            <person name="Goldman N."/>
            <person name="Pollard K.S."/>
            <person name="Pedersen J.S."/>
            <person name="Lander E.S."/>
            <person name="Kellis M."/>
        </authorList>
    </citation>
    <scope>NUCLEOTIDE SEQUENCE [LARGE SCALE GENOMIC DNA]</scope>
    <source>
        <strain evidence="2 3">Thorbecke inbred</strain>
    </source>
</reference>
<keyword evidence="3" id="KW-1185">Reference proteome</keyword>
<feature type="region of interest" description="Disordered" evidence="1">
    <location>
        <begin position="1"/>
        <end position="69"/>
    </location>
</feature>
<dbReference type="InParanoid" id="A0A5F9CDP8"/>
<proteinExistence type="predicted"/>
<sequence length="89" mass="9196">MRTAASAGWHSMAAAPTARSRETTARWSGASAPTASTCTASSSGSTCSRCSSTAPCAGRSGSSRSERPSARHRFELALQYGKPVFKVVV</sequence>
<evidence type="ECO:0000313" key="2">
    <source>
        <dbReference type="Ensembl" id="ENSOCUP00000031704.1"/>
    </source>
</evidence>
<name>A0A5F9CDP8_RABIT</name>
<protein>
    <submittedName>
        <fullName evidence="2">Uncharacterized protein</fullName>
    </submittedName>
</protein>
<dbReference type="Ensembl" id="ENSOCUT00000061654.1">
    <property type="protein sequence ID" value="ENSOCUP00000031704.1"/>
    <property type="gene ID" value="ENSOCUG00000037857.1"/>
</dbReference>
<accession>A0A5F9CDP8</accession>
<feature type="compositionally biased region" description="Low complexity" evidence="1">
    <location>
        <begin position="1"/>
        <end position="15"/>
    </location>
</feature>
<reference evidence="2" key="2">
    <citation type="submission" date="2025-08" db="UniProtKB">
        <authorList>
            <consortium name="Ensembl"/>
        </authorList>
    </citation>
    <scope>IDENTIFICATION</scope>
    <source>
        <strain evidence="2">Thorbecke</strain>
    </source>
</reference>
<dbReference type="EMBL" id="AAGW02061428">
    <property type="status" value="NOT_ANNOTATED_CDS"/>
    <property type="molecule type" value="Genomic_DNA"/>
</dbReference>
<evidence type="ECO:0000256" key="1">
    <source>
        <dbReference type="SAM" id="MobiDB-lite"/>
    </source>
</evidence>
<evidence type="ECO:0000313" key="3">
    <source>
        <dbReference type="Proteomes" id="UP000001811"/>
    </source>
</evidence>
<reference evidence="2" key="3">
    <citation type="submission" date="2025-09" db="UniProtKB">
        <authorList>
            <consortium name="Ensembl"/>
        </authorList>
    </citation>
    <scope>IDENTIFICATION</scope>
    <source>
        <strain evidence="2">Thorbecke</strain>
    </source>
</reference>
<dbReference type="Bgee" id="ENSOCUG00000037857">
    <property type="expression patterns" value="Expressed in ovary and 17 other cell types or tissues"/>
</dbReference>
<feature type="compositionally biased region" description="Low complexity" evidence="1">
    <location>
        <begin position="28"/>
        <end position="63"/>
    </location>
</feature>
<organism evidence="2 3">
    <name type="scientific">Oryctolagus cuniculus</name>
    <name type="common">Rabbit</name>
    <dbReference type="NCBI Taxonomy" id="9986"/>
    <lineage>
        <taxon>Eukaryota</taxon>
        <taxon>Metazoa</taxon>
        <taxon>Chordata</taxon>
        <taxon>Craniata</taxon>
        <taxon>Vertebrata</taxon>
        <taxon>Euteleostomi</taxon>
        <taxon>Mammalia</taxon>
        <taxon>Eutheria</taxon>
        <taxon>Euarchontoglires</taxon>
        <taxon>Glires</taxon>
        <taxon>Lagomorpha</taxon>
        <taxon>Leporidae</taxon>
        <taxon>Oryctolagus</taxon>
    </lineage>
</organism>
<dbReference type="AlphaFoldDB" id="A0A5F9CDP8"/>